<evidence type="ECO:0000256" key="4">
    <source>
        <dbReference type="SAM" id="SignalP"/>
    </source>
</evidence>
<evidence type="ECO:0000313" key="7">
    <source>
        <dbReference type="Proteomes" id="UP001258315"/>
    </source>
</evidence>
<evidence type="ECO:0000256" key="1">
    <source>
        <dbReference type="ARBA" id="ARBA00004442"/>
    </source>
</evidence>
<proteinExistence type="predicted"/>
<dbReference type="Gene3D" id="2.40.170.20">
    <property type="entry name" value="TonB-dependent receptor, beta-barrel domain"/>
    <property type="match status" value="1"/>
</dbReference>
<keyword evidence="7" id="KW-1185">Reference proteome</keyword>
<name>A0ABU3GUS5_9SPHI</name>
<sequence length="800" mass="88641">MKKLALIVIVLILKASHSFAQTGSIGGTVKNSKAEPLTGASVQLLHLPDSAQAAAQMADGNGAYLFKNLKNGAYVIKVSLMGFATQCSNHINYTGAAIAVPLITLTEQSKALNAVTVTSTVPQLEQKSDRLVVNVEKMITTGDNALEVLKKAPGIKLDKDDNILYHNNGGVNVMIDGRMTYMSSAEISNYLKTLPGNAISKIELMANPPANFDAAGTAGVINIIMKRNKLQGFNGTATANTGYGTYGKLSGGLNLNYNVGKISVFTRNNGGYSNSYNKLNLGRQIGAELYNQENYWHPISNYVNYTAGADYFASKRSTLGIMFRGGASPQNADVTSNSVTLNSAGQQTGSVAMTKPQYTNTHTYALNLNYAFAIDSLGQKLSFDGDYIRSNSVSNEEFSNVYYNGAGNRIGDTIKLRNNTPANYNIRSLKVDYVWPFAKTWRFETGWKSSWVSSDNNARFDSLKTQGWVNDNRRSNHFLYNENINAGYLTLNKTLGKKWEFKAGLRTEQTISKGNSITTAQVTNRNYWRLFPSVFATYKINANNQLNASYTERISRPGYGNLNPFTFYSDPYTAIQGNPNLQPSFSKSFGFNYTYKSFQVLSLSYRRVNNSVTTVITQNDQTKESIAIYQNLGNTSNLSISTGGSFNIVKWWNVTVNLDGSYDKVMAASQNLNYNSSRFSWSGSTDQTFTLPKSFRVQLSAMYYSPSISGLARTLSGSQIDAAINKTFMNKKATISFKVRDVFFGNRYRSVLQYNNINTTWQNEWESRRFSLGFTYQFGNMKLKTARERNSGAASEMNRM</sequence>
<evidence type="ECO:0000259" key="5">
    <source>
        <dbReference type="Pfam" id="PF14905"/>
    </source>
</evidence>
<dbReference type="PANTHER" id="PTHR40980:SF4">
    <property type="entry name" value="TONB-DEPENDENT RECEPTOR-LIKE BETA-BARREL DOMAIN-CONTAINING PROTEIN"/>
    <property type="match status" value="1"/>
</dbReference>
<dbReference type="EMBL" id="JAVLVU010000001">
    <property type="protein sequence ID" value="MDT3403331.1"/>
    <property type="molecule type" value="Genomic_DNA"/>
</dbReference>
<evidence type="ECO:0000313" key="6">
    <source>
        <dbReference type="EMBL" id="MDT3403331.1"/>
    </source>
</evidence>
<dbReference type="InterPro" id="IPR013783">
    <property type="entry name" value="Ig-like_fold"/>
</dbReference>
<keyword evidence="4" id="KW-0732">Signal</keyword>
<reference evidence="7" key="1">
    <citation type="submission" date="2023-07" db="EMBL/GenBank/DDBJ databases">
        <title>Functional and genomic diversity of the sorghum phyllosphere microbiome.</title>
        <authorList>
            <person name="Shade A."/>
        </authorList>
    </citation>
    <scope>NUCLEOTIDE SEQUENCE [LARGE SCALE GENOMIC DNA]</scope>
    <source>
        <strain evidence="7">SORGH_AS_0422</strain>
    </source>
</reference>
<accession>A0ABU3GUS5</accession>
<feature type="domain" description="Outer membrane protein beta-barrel" evidence="5">
    <location>
        <begin position="374"/>
        <end position="776"/>
    </location>
</feature>
<feature type="chain" id="PRO_5047219270" evidence="4">
    <location>
        <begin position="21"/>
        <end position="800"/>
    </location>
</feature>
<dbReference type="RefSeq" id="WP_311950227.1">
    <property type="nucleotide sequence ID" value="NZ_JAVLVU010000001.1"/>
</dbReference>
<comment type="caution">
    <text evidence="6">The sequence shown here is derived from an EMBL/GenBank/DDBJ whole genome shotgun (WGS) entry which is preliminary data.</text>
</comment>
<keyword evidence="3" id="KW-0998">Cell outer membrane</keyword>
<gene>
    <name evidence="6" type="ORF">QE417_002403</name>
</gene>
<organism evidence="6 7">
    <name type="scientific">Mucilaginibacter terrae</name>
    <dbReference type="NCBI Taxonomy" id="1955052"/>
    <lineage>
        <taxon>Bacteria</taxon>
        <taxon>Pseudomonadati</taxon>
        <taxon>Bacteroidota</taxon>
        <taxon>Sphingobacteriia</taxon>
        <taxon>Sphingobacteriales</taxon>
        <taxon>Sphingobacteriaceae</taxon>
        <taxon>Mucilaginibacter</taxon>
    </lineage>
</organism>
<dbReference type="Pfam" id="PF13620">
    <property type="entry name" value="CarboxypepD_reg"/>
    <property type="match status" value="1"/>
</dbReference>
<evidence type="ECO:0000256" key="3">
    <source>
        <dbReference type="ARBA" id="ARBA00023237"/>
    </source>
</evidence>
<dbReference type="Proteomes" id="UP001258315">
    <property type="component" value="Unassembled WGS sequence"/>
</dbReference>
<feature type="signal peptide" evidence="4">
    <location>
        <begin position="1"/>
        <end position="20"/>
    </location>
</feature>
<dbReference type="Gene3D" id="2.60.40.10">
    <property type="entry name" value="Immunoglobulins"/>
    <property type="match status" value="1"/>
</dbReference>
<comment type="subcellular location">
    <subcellularLocation>
        <location evidence="1">Cell outer membrane</location>
    </subcellularLocation>
</comment>
<keyword evidence="6" id="KW-0675">Receptor</keyword>
<evidence type="ECO:0000256" key="2">
    <source>
        <dbReference type="ARBA" id="ARBA00023136"/>
    </source>
</evidence>
<dbReference type="PANTHER" id="PTHR40980">
    <property type="entry name" value="PLUG DOMAIN-CONTAINING PROTEIN"/>
    <property type="match status" value="1"/>
</dbReference>
<dbReference type="InterPro" id="IPR036942">
    <property type="entry name" value="Beta-barrel_TonB_sf"/>
</dbReference>
<dbReference type="InterPro" id="IPR041700">
    <property type="entry name" value="OMP_b-brl_3"/>
</dbReference>
<dbReference type="SUPFAM" id="SSF56935">
    <property type="entry name" value="Porins"/>
    <property type="match status" value="1"/>
</dbReference>
<keyword evidence="2" id="KW-0472">Membrane</keyword>
<dbReference type="Pfam" id="PF14905">
    <property type="entry name" value="OMP_b-brl_3"/>
    <property type="match status" value="1"/>
</dbReference>
<dbReference type="SUPFAM" id="SSF49464">
    <property type="entry name" value="Carboxypeptidase regulatory domain-like"/>
    <property type="match status" value="1"/>
</dbReference>
<dbReference type="InterPro" id="IPR008969">
    <property type="entry name" value="CarboxyPept-like_regulatory"/>
</dbReference>
<protein>
    <submittedName>
        <fullName evidence="6">Outer membrane receptor protein involved in Fe transport</fullName>
    </submittedName>
</protein>